<comment type="caution">
    <text evidence="1">The sequence shown here is derived from an EMBL/GenBank/DDBJ whole genome shotgun (WGS) entry which is preliminary data.</text>
</comment>
<protein>
    <submittedName>
        <fullName evidence="1">Uncharacterized protein</fullName>
    </submittedName>
</protein>
<evidence type="ECO:0000313" key="1">
    <source>
        <dbReference type="EMBL" id="GAF98509.1"/>
    </source>
</evidence>
<feature type="non-terminal residue" evidence="1">
    <location>
        <position position="71"/>
    </location>
</feature>
<gene>
    <name evidence="1" type="ORF">S01H1_26692</name>
</gene>
<sequence>MKNDGYEGHDTTHLSKYKLEHGFPDRDSLKECIEAGKKAIDWDNEWHAPGAKRLPNGKMHGLAFTWTHEWD</sequence>
<dbReference type="EMBL" id="BARS01016192">
    <property type="protein sequence ID" value="GAF98509.1"/>
    <property type="molecule type" value="Genomic_DNA"/>
</dbReference>
<accession>X0TZ18</accession>
<proteinExistence type="predicted"/>
<name>X0TZ18_9ZZZZ</name>
<dbReference type="AlphaFoldDB" id="X0TZ18"/>
<organism evidence="1">
    <name type="scientific">marine sediment metagenome</name>
    <dbReference type="NCBI Taxonomy" id="412755"/>
    <lineage>
        <taxon>unclassified sequences</taxon>
        <taxon>metagenomes</taxon>
        <taxon>ecological metagenomes</taxon>
    </lineage>
</organism>
<reference evidence="1" key="1">
    <citation type="journal article" date="2014" name="Front. Microbiol.">
        <title>High frequency of phylogenetically diverse reductive dehalogenase-homologous genes in deep subseafloor sedimentary metagenomes.</title>
        <authorList>
            <person name="Kawai M."/>
            <person name="Futagami T."/>
            <person name="Toyoda A."/>
            <person name="Takaki Y."/>
            <person name="Nishi S."/>
            <person name="Hori S."/>
            <person name="Arai W."/>
            <person name="Tsubouchi T."/>
            <person name="Morono Y."/>
            <person name="Uchiyama I."/>
            <person name="Ito T."/>
            <person name="Fujiyama A."/>
            <person name="Inagaki F."/>
            <person name="Takami H."/>
        </authorList>
    </citation>
    <scope>NUCLEOTIDE SEQUENCE</scope>
    <source>
        <strain evidence="1">Expedition CK06-06</strain>
    </source>
</reference>